<organism evidence="2 3">
    <name type="scientific">Micromonospora fulviviridis</name>
    <dbReference type="NCBI Taxonomy" id="47860"/>
    <lineage>
        <taxon>Bacteria</taxon>
        <taxon>Bacillati</taxon>
        <taxon>Actinomycetota</taxon>
        <taxon>Actinomycetes</taxon>
        <taxon>Micromonosporales</taxon>
        <taxon>Micromonosporaceae</taxon>
        <taxon>Micromonospora</taxon>
    </lineage>
</organism>
<dbReference type="SUPFAM" id="SSF53335">
    <property type="entry name" value="S-adenosyl-L-methionine-dependent methyltransferases"/>
    <property type="match status" value="2"/>
</dbReference>
<sequence>MSPEITDALHRLNTHPWIAAAVHDDTGLRIRVRSEATAVRPEPGALVREYLEHWTEVYDFTYAAGAAADDALAGWRASDTGEPLPAAHMSEWVDRTVELVLGARPRHVLELGCGTGLLADRLQQHLAGYVGTDVAEDMVRRHQQRARPGQVFVRAAAHEVDSDAVRQALDQAGFPADGPDCVLINSVTQCFPDVAYLTRVVQDAIRIVAPGGAVIVGDNRHAGLLEAYCRWLERTADPSAAGPLIDERARGRAERDAELNFDPAVLAAAAAASGRAVHIATYPKTMNADSELTRYRFDTVLRADPGEAAIQPAARDWTGLGDALALIAEGKPVHIVGIPNRLLVDTADAVTACELHTAIAGNDAAVVLDPVDPTALTLVAPAAAAFTPVTAAPGRAHEPFTAFVHRRVGEVARAALRRAGADARGVRISVEHGVPAERIAAAAARAIDAHDAERLPVFLQDLDHVARLAMADTLAGPGLCAQAPGDDEEKIAAALAIAPRHRWIMRRWLAVLVDADMLATDGHRYHDLRAPGRAALRDAIDGIDRARRGLHYPPGLSRFFQTAVQYLPALLRDEVSLQALLFADGDTGTAEGAYRDNAVNRYVNAAAAETVRWIAQWRPADRPLRVLEVGAGVGGTTADVLDALRGTPIDYLFTDVSAFFLTDARLRFADHTGLRYGRFDINADPLSQGVDEGTLDLVIGANVLHNAVDIGATLRGIRRLLRRDGVLLFVETTREMHQILTSMQFLMSARPGGERPGDRDLRAGTGKIFLDETQWRSELDAAGFRSIISVPGPDHPLHPVGVQLLAATC</sequence>
<dbReference type="Proteomes" id="UP001550348">
    <property type="component" value="Unassembled WGS sequence"/>
</dbReference>
<dbReference type="GO" id="GO:0032259">
    <property type="term" value="P:methylation"/>
    <property type="evidence" value="ECO:0007669"/>
    <property type="project" value="UniProtKB-KW"/>
</dbReference>
<evidence type="ECO:0000313" key="3">
    <source>
        <dbReference type="Proteomes" id="UP001550348"/>
    </source>
</evidence>
<proteinExistence type="predicted"/>
<reference evidence="2 3" key="1">
    <citation type="submission" date="2024-06" db="EMBL/GenBank/DDBJ databases">
        <title>The Natural Products Discovery Center: Release of the First 8490 Sequenced Strains for Exploring Actinobacteria Biosynthetic Diversity.</title>
        <authorList>
            <person name="Kalkreuter E."/>
            <person name="Kautsar S.A."/>
            <person name="Yang D."/>
            <person name="Bader C.D."/>
            <person name="Teijaro C.N."/>
            <person name="Fluegel L."/>
            <person name="Davis C.M."/>
            <person name="Simpson J.R."/>
            <person name="Lauterbach L."/>
            <person name="Steele A.D."/>
            <person name="Gui C."/>
            <person name="Meng S."/>
            <person name="Li G."/>
            <person name="Viehrig K."/>
            <person name="Ye F."/>
            <person name="Su P."/>
            <person name="Kiefer A.F."/>
            <person name="Nichols A."/>
            <person name="Cepeda A.J."/>
            <person name="Yan W."/>
            <person name="Fan B."/>
            <person name="Jiang Y."/>
            <person name="Adhikari A."/>
            <person name="Zheng C.-J."/>
            <person name="Schuster L."/>
            <person name="Cowan T.M."/>
            <person name="Smanski M.J."/>
            <person name="Chevrette M.G."/>
            <person name="De Carvalho L.P.S."/>
            <person name="Shen B."/>
        </authorList>
    </citation>
    <scope>NUCLEOTIDE SEQUENCE [LARGE SCALE GENOMIC DNA]</scope>
    <source>
        <strain evidence="2 3">NPDC006286</strain>
    </source>
</reference>
<comment type="caution">
    <text evidence="2">The sequence shown here is derived from an EMBL/GenBank/DDBJ whole genome shotgun (WGS) entry which is preliminary data.</text>
</comment>
<dbReference type="Gene3D" id="3.40.50.150">
    <property type="entry name" value="Vaccinia Virus protein VP39"/>
    <property type="match status" value="2"/>
</dbReference>
<dbReference type="Pfam" id="PF08242">
    <property type="entry name" value="Methyltransf_12"/>
    <property type="match status" value="2"/>
</dbReference>
<dbReference type="InterPro" id="IPR013217">
    <property type="entry name" value="Methyltransf_12"/>
</dbReference>
<keyword evidence="3" id="KW-1185">Reference proteome</keyword>
<dbReference type="InterPro" id="IPR029063">
    <property type="entry name" value="SAM-dependent_MTases_sf"/>
</dbReference>
<dbReference type="PANTHER" id="PTHR42912">
    <property type="entry name" value="METHYLTRANSFERASE"/>
    <property type="match status" value="1"/>
</dbReference>
<evidence type="ECO:0000259" key="1">
    <source>
        <dbReference type="Pfam" id="PF08242"/>
    </source>
</evidence>
<feature type="domain" description="Methyltransferase type 12" evidence="1">
    <location>
        <begin position="627"/>
        <end position="727"/>
    </location>
</feature>
<evidence type="ECO:0000313" key="2">
    <source>
        <dbReference type="EMBL" id="MEU0155178.1"/>
    </source>
</evidence>
<dbReference type="RefSeq" id="WP_355666794.1">
    <property type="nucleotide sequence ID" value="NZ_JBEXRX010000096.1"/>
</dbReference>
<dbReference type="CDD" id="cd02440">
    <property type="entry name" value="AdoMet_MTases"/>
    <property type="match status" value="1"/>
</dbReference>
<gene>
    <name evidence="2" type="ORF">ABZ071_25370</name>
</gene>
<protein>
    <submittedName>
        <fullName evidence="2">Methyltransferase</fullName>
    </submittedName>
</protein>
<keyword evidence="2" id="KW-0489">Methyltransferase</keyword>
<name>A0ABV2VQW1_9ACTN</name>
<dbReference type="EMBL" id="JBEXRX010000096">
    <property type="protein sequence ID" value="MEU0155178.1"/>
    <property type="molecule type" value="Genomic_DNA"/>
</dbReference>
<accession>A0ABV2VQW1</accession>
<dbReference type="InterPro" id="IPR050508">
    <property type="entry name" value="Methyltransf_Superfamily"/>
</dbReference>
<dbReference type="GO" id="GO:0008168">
    <property type="term" value="F:methyltransferase activity"/>
    <property type="evidence" value="ECO:0007669"/>
    <property type="project" value="UniProtKB-KW"/>
</dbReference>
<keyword evidence="2" id="KW-0808">Transferase</keyword>
<feature type="domain" description="Methyltransferase type 12" evidence="1">
    <location>
        <begin position="109"/>
        <end position="213"/>
    </location>
</feature>